<dbReference type="EMBL" id="BMPG01000002">
    <property type="protein sequence ID" value="GGL61128.1"/>
    <property type="molecule type" value="Genomic_DNA"/>
</dbReference>
<dbReference type="Pfam" id="PF07920">
    <property type="entry name" value="DUF1684"/>
    <property type="match status" value="1"/>
</dbReference>
<protein>
    <recommendedName>
        <fullName evidence="4">DUF1684 domain-containing protein</fullName>
    </recommendedName>
</protein>
<dbReference type="Proteomes" id="UP000607197">
    <property type="component" value="Unassembled WGS sequence"/>
</dbReference>
<dbReference type="OrthoDB" id="334216at2157"/>
<reference evidence="2" key="1">
    <citation type="journal article" date="2014" name="Int. J. Syst. Evol. Microbiol.">
        <title>Complete genome sequence of Corynebacterium casei LMG S-19264T (=DSM 44701T), isolated from a smear-ripened cheese.</title>
        <authorList>
            <consortium name="US DOE Joint Genome Institute (JGI-PGF)"/>
            <person name="Walter F."/>
            <person name="Albersmeier A."/>
            <person name="Kalinowski J."/>
            <person name="Ruckert C."/>
        </authorList>
    </citation>
    <scope>NUCLEOTIDE SEQUENCE</scope>
    <source>
        <strain evidence="2">JCM 19596</strain>
    </source>
</reference>
<reference evidence="2" key="2">
    <citation type="submission" date="2020-09" db="EMBL/GenBank/DDBJ databases">
        <authorList>
            <person name="Sun Q."/>
            <person name="Ohkuma M."/>
        </authorList>
    </citation>
    <scope>NUCLEOTIDE SEQUENCE</scope>
    <source>
        <strain evidence="2">JCM 19596</strain>
    </source>
</reference>
<dbReference type="RefSeq" id="WP_188978319.1">
    <property type="nucleotide sequence ID" value="NZ_BMPG01000002.1"/>
</dbReference>
<evidence type="ECO:0000313" key="3">
    <source>
        <dbReference type="Proteomes" id="UP000607197"/>
    </source>
</evidence>
<evidence type="ECO:0008006" key="4">
    <source>
        <dbReference type="Google" id="ProtNLM"/>
    </source>
</evidence>
<accession>A0A830FCJ5</accession>
<dbReference type="Gene3D" id="6.10.250.1680">
    <property type="match status" value="1"/>
</dbReference>
<evidence type="ECO:0000256" key="1">
    <source>
        <dbReference type="SAM" id="MobiDB-lite"/>
    </source>
</evidence>
<gene>
    <name evidence="2" type="ORF">GCM10009039_19100</name>
</gene>
<keyword evidence="3" id="KW-1185">Reference proteome</keyword>
<dbReference type="PANTHER" id="PTHR41913">
    <property type="entry name" value="DUF1684 DOMAIN-CONTAINING PROTEIN"/>
    <property type="match status" value="1"/>
</dbReference>
<comment type="caution">
    <text evidence="2">The sequence shown here is derived from an EMBL/GenBank/DDBJ whole genome shotgun (WGS) entry which is preliminary data.</text>
</comment>
<sequence length="188" mass="20834">MAESDLDLDAWRDRVRDYRERKDAFLERDDDSPLAGRDGFDGLDYYEPDPEYRVVARYEPRQTPETVVLEMAKGSDGGDGPSEAEYEAAAAFGFTVGGEFTTLTGYRTPGQETLLVPFTDETTGDTTPAMGRYLDVDVEGVDARDEVALDFNLAYAPFAHYDDAYASPLPPTDNHVPARIDAGERTLD</sequence>
<evidence type="ECO:0000313" key="2">
    <source>
        <dbReference type="EMBL" id="GGL61128.1"/>
    </source>
</evidence>
<dbReference type="PANTHER" id="PTHR41913:SF1">
    <property type="entry name" value="DUF1684 DOMAIN-CONTAINING PROTEIN"/>
    <property type="match status" value="1"/>
</dbReference>
<organism evidence="2 3">
    <name type="scientific">Halocalculus aciditolerans</name>
    <dbReference type="NCBI Taxonomy" id="1383812"/>
    <lineage>
        <taxon>Archaea</taxon>
        <taxon>Methanobacteriati</taxon>
        <taxon>Methanobacteriota</taxon>
        <taxon>Stenosarchaea group</taxon>
        <taxon>Halobacteria</taxon>
        <taxon>Halobacteriales</taxon>
        <taxon>Halobacteriaceae</taxon>
        <taxon>Halocalculus</taxon>
    </lineage>
</organism>
<name>A0A830FCJ5_9EURY</name>
<feature type="region of interest" description="Disordered" evidence="1">
    <location>
        <begin position="22"/>
        <end position="45"/>
    </location>
</feature>
<proteinExistence type="predicted"/>
<dbReference type="AlphaFoldDB" id="A0A830FCJ5"/>
<dbReference type="InterPro" id="IPR012467">
    <property type="entry name" value="DUF1684"/>
</dbReference>